<comment type="caution">
    <text evidence="3">The sequence shown here is derived from an EMBL/GenBank/DDBJ whole genome shotgun (WGS) entry which is preliminary data.</text>
</comment>
<organism evidence="3 4">
    <name type="scientific">Staphylotrichum tortipilum</name>
    <dbReference type="NCBI Taxonomy" id="2831512"/>
    <lineage>
        <taxon>Eukaryota</taxon>
        <taxon>Fungi</taxon>
        <taxon>Dikarya</taxon>
        <taxon>Ascomycota</taxon>
        <taxon>Pezizomycotina</taxon>
        <taxon>Sordariomycetes</taxon>
        <taxon>Sordariomycetidae</taxon>
        <taxon>Sordariales</taxon>
        <taxon>Chaetomiaceae</taxon>
        <taxon>Staphylotrichum</taxon>
    </lineage>
</organism>
<evidence type="ECO:0000259" key="2">
    <source>
        <dbReference type="Pfam" id="PF24864"/>
    </source>
</evidence>
<accession>A0AAN6RUI5</accession>
<evidence type="ECO:0000313" key="4">
    <source>
        <dbReference type="Proteomes" id="UP001303889"/>
    </source>
</evidence>
<evidence type="ECO:0000313" key="3">
    <source>
        <dbReference type="EMBL" id="KAK3903018.1"/>
    </source>
</evidence>
<name>A0AAN6RUI5_9PEZI</name>
<gene>
    <name evidence="3" type="ORF">C8A05DRAFT_33263</name>
</gene>
<evidence type="ECO:0000256" key="1">
    <source>
        <dbReference type="SAM" id="MobiDB-lite"/>
    </source>
</evidence>
<reference evidence="3" key="1">
    <citation type="journal article" date="2023" name="Mol. Phylogenet. Evol.">
        <title>Genome-scale phylogeny and comparative genomics of the fungal order Sordariales.</title>
        <authorList>
            <person name="Hensen N."/>
            <person name="Bonometti L."/>
            <person name="Westerberg I."/>
            <person name="Brannstrom I.O."/>
            <person name="Guillou S."/>
            <person name="Cros-Aarteil S."/>
            <person name="Calhoun S."/>
            <person name="Haridas S."/>
            <person name="Kuo A."/>
            <person name="Mondo S."/>
            <person name="Pangilinan J."/>
            <person name="Riley R."/>
            <person name="LaButti K."/>
            <person name="Andreopoulos B."/>
            <person name="Lipzen A."/>
            <person name="Chen C."/>
            <person name="Yan M."/>
            <person name="Daum C."/>
            <person name="Ng V."/>
            <person name="Clum A."/>
            <person name="Steindorff A."/>
            <person name="Ohm R.A."/>
            <person name="Martin F."/>
            <person name="Silar P."/>
            <person name="Natvig D.O."/>
            <person name="Lalanne C."/>
            <person name="Gautier V."/>
            <person name="Ament-Velasquez S.L."/>
            <person name="Kruys A."/>
            <person name="Hutchinson M.I."/>
            <person name="Powell A.J."/>
            <person name="Barry K."/>
            <person name="Miller A.N."/>
            <person name="Grigoriev I.V."/>
            <person name="Debuchy R."/>
            <person name="Gladieux P."/>
            <person name="Hiltunen Thoren M."/>
            <person name="Johannesson H."/>
        </authorList>
    </citation>
    <scope>NUCLEOTIDE SEQUENCE</scope>
    <source>
        <strain evidence="3">CBS 103.79</strain>
    </source>
</reference>
<feature type="region of interest" description="Disordered" evidence="1">
    <location>
        <begin position="243"/>
        <end position="267"/>
    </location>
</feature>
<reference evidence="3" key="2">
    <citation type="submission" date="2023-05" db="EMBL/GenBank/DDBJ databases">
        <authorList>
            <consortium name="Lawrence Berkeley National Laboratory"/>
            <person name="Steindorff A."/>
            <person name="Hensen N."/>
            <person name="Bonometti L."/>
            <person name="Westerberg I."/>
            <person name="Brannstrom I.O."/>
            <person name="Guillou S."/>
            <person name="Cros-Aarteil S."/>
            <person name="Calhoun S."/>
            <person name="Haridas S."/>
            <person name="Kuo A."/>
            <person name="Mondo S."/>
            <person name="Pangilinan J."/>
            <person name="Riley R."/>
            <person name="Labutti K."/>
            <person name="Andreopoulos B."/>
            <person name="Lipzen A."/>
            <person name="Chen C."/>
            <person name="Yanf M."/>
            <person name="Daum C."/>
            <person name="Ng V."/>
            <person name="Clum A."/>
            <person name="Ohm R."/>
            <person name="Martin F."/>
            <person name="Silar P."/>
            <person name="Natvig D."/>
            <person name="Lalanne C."/>
            <person name="Gautier V."/>
            <person name="Ament-Velasquez S.L."/>
            <person name="Kruys A."/>
            <person name="Hutchinson M.I."/>
            <person name="Powell A.J."/>
            <person name="Barry K."/>
            <person name="Miller A.N."/>
            <person name="Grigoriev I.V."/>
            <person name="Debuchy R."/>
            <person name="Gladieux P."/>
            <person name="Thoren M.H."/>
            <person name="Johannesson H."/>
        </authorList>
    </citation>
    <scope>NUCLEOTIDE SEQUENCE</scope>
    <source>
        <strain evidence="3">CBS 103.79</strain>
    </source>
</reference>
<feature type="domain" description="DUF7730" evidence="2">
    <location>
        <begin position="163"/>
        <end position="310"/>
    </location>
</feature>
<protein>
    <recommendedName>
        <fullName evidence="2">DUF7730 domain-containing protein</fullName>
    </recommendedName>
</protein>
<dbReference type="PANTHER" id="PTHR38790">
    <property type="entry name" value="2EXR DOMAIN-CONTAINING PROTEIN-RELATED"/>
    <property type="match status" value="1"/>
</dbReference>
<dbReference type="Pfam" id="PF24864">
    <property type="entry name" value="DUF7730"/>
    <property type="match status" value="1"/>
</dbReference>
<dbReference type="InterPro" id="IPR056632">
    <property type="entry name" value="DUF7730"/>
</dbReference>
<proteinExistence type="predicted"/>
<sequence length="393" mass="43629">MAATTDPDTLHLSADPQLASPFFTLPAEIRNLIYTEFWHLGPSRQHIVLERVDDKVSSPRPPPRDAVPVERWAHTPCVADPARPDVRFDRFLVTSPVSAARDVWGKRLKSEWCLHWACEERCGPDVVAIARMRAQPPSTMWEEFPAPLPEDEHIEAPSRAPIPKSGFLDLLRVCKRMYLEALPSLYATTTFIFTDTRTAGDFLSLYTGTPALTLRHPIRSVELCLRIPNILTEIYYPPATANPSAGGGGGGDNGRGDDGPPAVFAGRARPGLSMSNNPWQRVCDALAALPQLQDLRVWLDSSDLRPWHKRVSETRFFGRLFDVRVAGGEAAGRFVLGVPELPERRGPDSQALEGQYLEGERLEGAPFVLERGPRPNNWRVHLRNIVGISAMAG</sequence>
<keyword evidence="4" id="KW-1185">Reference proteome</keyword>
<dbReference type="Proteomes" id="UP001303889">
    <property type="component" value="Unassembled WGS sequence"/>
</dbReference>
<dbReference type="AlphaFoldDB" id="A0AAN6RUI5"/>
<dbReference type="EMBL" id="MU855474">
    <property type="protein sequence ID" value="KAK3903018.1"/>
    <property type="molecule type" value="Genomic_DNA"/>
</dbReference>